<name>K2PHP2_9LACT</name>
<evidence type="ECO:0000313" key="2">
    <source>
        <dbReference type="Proteomes" id="UP000006787"/>
    </source>
</evidence>
<dbReference type="EMBL" id="AMQS01000028">
    <property type="protein sequence ID" value="EKF50955.1"/>
    <property type="molecule type" value="Genomic_DNA"/>
</dbReference>
<protein>
    <submittedName>
        <fullName evidence="1">Uncharacterized protein</fullName>
    </submittedName>
</protein>
<dbReference type="RefSeq" id="WP_003136183.1">
    <property type="nucleotide sequence ID" value="NZ_AMQS01000028.1"/>
</dbReference>
<evidence type="ECO:0000313" key="1">
    <source>
        <dbReference type="EMBL" id="EKF50955.1"/>
    </source>
</evidence>
<dbReference type="AlphaFoldDB" id="K2PHP2"/>
<organism evidence="1 2">
    <name type="scientific">Lactococcus garvieae DCC43</name>
    <dbReference type="NCBI Taxonomy" id="1231377"/>
    <lineage>
        <taxon>Bacteria</taxon>
        <taxon>Bacillati</taxon>
        <taxon>Bacillota</taxon>
        <taxon>Bacilli</taxon>
        <taxon>Lactobacillales</taxon>
        <taxon>Streptococcaceae</taxon>
        <taxon>Lactococcus</taxon>
    </lineage>
</organism>
<proteinExistence type="predicted"/>
<comment type="caution">
    <text evidence="1">The sequence shown here is derived from an EMBL/GenBank/DDBJ whole genome shotgun (WGS) entry which is preliminary data.</text>
</comment>
<dbReference type="PATRIC" id="fig|1231377.3.peg.1656"/>
<dbReference type="Proteomes" id="UP000006787">
    <property type="component" value="Unassembled WGS sequence"/>
</dbReference>
<sequence>MNNTTLRMSQKEIVYKIKYAWSRQRPVEIQFLLDSREVTSKGKIFGIDYDLLYIKEEGHIRRISLEDIVKITT</sequence>
<gene>
    <name evidence="1" type="ORF">C426_1677</name>
</gene>
<reference evidence="1 2" key="1">
    <citation type="journal article" date="2012" name="J. Bacteriol.">
        <title>Genome Sequence of the Bacteriocin-Producing Strain Lactococcus garvieae DCC43.</title>
        <authorList>
            <person name="Gabrielsen C."/>
            <person name="Brede D.A."/>
            <person name="Hernandez P.E."/>
            <person name="Nes I.F."/>
            <person name="Diep D.B."/>
        </authorList>
    </citation>
    <scope>NUCLEOTIDE SEQUENCE [LARGE SCALE GENOMIC DNA]</scope>
    <source>
        <strain evidence="1 2">DCC43</strain>
    </source>
</reference>
<accession>K2PHP2</accession>